<dbReference type="Proteomes" id="UP000240883">
    <property type="component" value="Unassembled WGS sequence"/>
</dbReference>
<dbReference type="PANTHER" id="PTHR40617">
    <property type="entry name" value="TERPENE CYCLASE ASQC"/>
    <property type="match status" value="1"/>
</dbReference>
<protein>
    <recommendedName>
        <fullName evidence="4">AttH domain-containing protein</fullName>
    </recommendedName>
</protein>
<gene>
    <name evidence="2" type="ORF">BS50DRAFT_566738</name>
</gene>
<reference evidence="2 3" key="1">
    <citation type="journal article" date="2018" name="Front. Microbiol.">
        <title>Genome-Wide Analysis of Corynespora cassiicola Leaf Fall Disease Putative Effectors.</title>
        <authorList>
            <person name="Lopez D."/>
            <person name="Ribeiro S."/>
            <person name="Label P."/>
            <person name="Fumanal B."/>
            <person name="Venisse J.S."/>
            <person name="Kohler A."/>
            <person name="de Oliveira R.R."/>
            <person name="Labutti K."/>
            <person name="Lipzen A."/>
            <person name="Lail K."/>
            <person name="Bauer D."/>
            <person name="Ohm R.A."/>
            <person name="Barry K.W."/>
            <person name="Spatafora J."/>
            <person name="Grigoriev I.V."/>
            <person name="Martin F.M."/>
            <person name="Pujade-Renaud V."/>
        </authorList>
    </citation>
    <scope>NUCLEOTIDE SEQUENCE [LARGE SCALE GENOMIC DNA]</scope>
    <source>
        <strain evidence="2 3">Philippines</strain>
    </source>
</reference>
<keyword evidence="1" id="KW-0732">Signal</keyword>
<sequence length="359" mass="40217">MRSFNFLMATGLTIPLLASAGNPRFWPDTSGIQYERHLAPLPSLYNLSDSQSLYTNIANSFWSTSFVLGSDGHEYLVISHVLGGNILNIYRASVLDITDPSYFKQYSSFYNTTSGRTELDFSFDGYYFGLVGKDRLGSIRTYSTYGDVHFNISFELSSPIILNGGVGSFQWEVSSVYDTVVKEWSMPAGRTIGSLRKGDKIVEFDSDKSFTWYDRQWQVGSATNWTWFQLHLQSGSEGTSYPEKYSIWFFPSGFDDSTKGFATVREQSGVQTVKPASLSERGDPWLSPISNIKYALNWKIELVDGTVLEIASIRDDQELSDPQGSFKTYEGFVNVTGATKSGERMRGFGLVEIQPPQSV</sequence>
<evidence type="ECO:0000313" key="2">
    <source>
        <dbReference type="EMBL" id="PSN73805.1"/>
    </source>
</evidence>
<feature type="chain" id="PRO_5015630653" description="AttH domain-containing protein" evidence="1">
    <location>
        <begin position="21"/>
        <end position="359"/>
    </location>
</feature>
<dbReference type="InterPro" id="IPR053112">
    <property type="entry name" value="Fungal_Dehydratase/Hydratase"/>
</dbReference>
<dbReference type="Pfam" id="PF17186">
    <property type="entry name" value="Lipocalin_9"/>
    <property type="match status" value="1"/>
</dbReference>
<dbReference type="InterPro" id="IPR023374">
    <property type="entry name" value="AttH-like_dom_sf"/>
</dbReference>
<dbReference type="EMBL" id="KZ678128">
    <property type="protein sequence ID" value="PSN73805.1"/>
    <property type="molecule type" value="Genomic_DNA"/>
</dbReference>
<evidence type="ECO:0008006" key="4">
    <source>
        <dbReference type="Google" id="ProtNLM"/>
    </source>
</evidence>
<evidence type="ECO:0000256" key="1">
    <source>
        <dbReference type="SAM" id="SignalP"/>
    </source>
</evidence>
<evidence type="ECO:0000313" key="3">
    <source>
        <dbReference type="Proteomes" id="UP000240883"/>
    </source>
</evidence>
<dbReference type="STRING" id="1448308.A0A2T2P818"/>
<dbReference type="AlphaFoldDB" id="A0A2T2P818"/>
<dbReference type="PANTHER" id="PTHR40617:SF1">
    <property type="entry name" value="ATTH DOMAIN-CONTAINING PROTEIN-RELATED"/>
    <property type="match status" value="1"/>
</dbReference>
<keyword evidence="3" id="KW-1185">Reference proteome</keyword>
<accession>A0A2T2P818</accession>
<dbReference type="SUPFAM" id="SSF159245">
    <property type="entry name" value="AttH-like"/>
    <property type="match status" value="1"/>
</dbReference>
<feature type="signal peptide" evidence="1">
    <location>
        <begin position="1"/>
        <end position="20"/>
    </location>
</feature>
<name>A0A2T2P818_CORCC</name>
<dbReference type="Gene3D" id="2.40.370.10">
    <property type="entry name" value="AttH-like domain"/>
    <property type="match status" value="1"/>
</dbReference>
<dbReference type="OrthoDB" id="5295747at2759"/>
<proteinExistence type="predicted"/>
<organism evidence="2 3">
    <name type="scientific">Corynespora cassiicola Philippines</name>
    <dbReference type="NCBI Taxonomy" id="1448308"/>
    <lineage>
        <taxon>Eukaryota</taxon>
        <taxon>Fungi</taxon>
        <taxon>Dikarya</taxon>
        <taxon>Ascomycota</taxon>
        <taxon>Pezizomycotina</taxon>
        <taxon>Dothideomycetes</taxon>
        <taxon>Pleosporomycetidae</taxon>
        <taxon>Pleosporales</taxon>
        <taxon>Corynesporascaceae</taxon>
        <taxon>Corynespora</taxon>
    </lineage>
</organism>